<dbReference type="AlphaFoldDB" id="A0A9P8AXA2"/>
<feature type="compositionally biased region" description="Acidic residues" evidence="1">
    <location>
        <begin position="56"/>
        <end position="66"/>
    </location>
</feature>
<evidence type="ECO:0000256" key="1">
    <source>
        <dbReference type="SAM" id="MobiDB-lite"/>
    </source>
</evidence>
<dbReference type="Proteomes" id="UP000812287">
    <property type="component" value="Unassembled WGS sequence"/>
</dbReference>
<name>A0A9P8AXA2_9AGAR</name>
<feature type="compositionally biased region" description="Acidic residues" evidence="1">
    <location>
        <begin position="25"/>
        <end position="37"/>
    </location>
</feature>
<evidence type="ECO:0000313" key="3">
    <source>
        <dbReference type="Proteomes" id="UP000812287"/>
    </source>
</evidence>
<dbReference type="OrthoDB" id="2978082at2759"/>
<sequence>MTTDTIYQDPTDPVDEILDSFYFSIEEEETGINDNEEQNMHEVASSASSTQSDGLSEPESESDDEAGAFYALYGGRSSLSSSLSSLSSVSALREQVDLPSESKEVTGIFANARNDNVPPLDTYHPMNDSSLILGREDIPQVISASSNAYDEAVLGDDPLPPKFSSRLSTETIHGVRRLPVKEVVA</sequence>
<reference evidence="2" key="1">
    <citation type="submission" date="2020-11" db="EMBL/GenBank/DDBJ databases">
        <title>Adaptations for nitrogen fixation in a non-lichenized fungal sporocarp promotes dispersal by wood-feeding termites.</title>
        <authorList>
            <consortium name="DOE Joint Genome Institute"/>
            <person name="Koch R.A."/>
            <person name="Yoon G."/>
            <person name="Arayal U."/>
            <person name="Lail K."/>
            <person name="Amirebrahimi M."/>
            <person name="Labutti K."/>
            <person name="Lipzen A."/>
            <person name="Riley R."/>
            <person name="Barry K."/>
            <person name="Henrissat B."/>
            <person name="Grigoriev I.V."/>
            <person name="Herr J.R."/>
            <person name="Aime M.C."/>
        </authorList>
    </citation>
    <scope>NUCLEOTIDE SEQUENCE</scope>
    <source>
        <strain evidence="2">MCA 3950</strain>
    </source>
</reference>
<gene>
    <name evidence="2" type="ORF">BT62DRAFT_990972</name>
</gene>
<keyword evidence="3" id="KW-1185">Reference proteome</keyword>
<organism evidence="2 3">
    <name type="scientific">Guyanagaster necrorhizus</name>
    <dbReference type="NCBI Taxonomy" id="856835"/>
    <lineage>
        <taxon>Eukaryota</taxon>
        <taxon>Fungi</taxon>
        <taxon>Dikarya</taxon>
        <taxon>Basidiomycota</taxon>
        <taxon>Agaricomycotina</taxon>
        <taxon>Agaricomycetes</taxon>
        <taxon>Agaricomycetidae</taxon>
        <taxon>Agaricales</taxon>
        <taxon>Marasmiineae</taxon>
        <taxon>Physalacriaceae</taxon>
        <taxon>Guyanagaster</taxon>
    </lineage>
</organism>
<dbReference type="RefSeq" id="XP_043044898.1">
    <property type="nucleotide sequence ID" value="XM_043190260.1"/>
</dbReference>
<protein>
    <submittedName>
        <fullName evidence="2">Uncharacterized protein</fullName>
    </submittedName>
</protein>
<accession>A0A9P8AXA2</accession>
<dbReference type="EMBL" id="MU250525">
    <property type="protein sequence ID" value="KAG7451398.1"/>
    <property type="molecule type" value="Genomic_DNA"/>
</dbReference>
<evidence type="ECO:0000313" key="2">
    <source>
        <dbReference type="EMBL" id="KAG7451398.1"/>
    </source>
</evidence>
<proteinExistence type="predicted"/>
<comment type="caution">
    <text evidence="2">The sequence shown here is derived from an EMBL/GenBank/DDBJ whole genome shotgun (WGS) entry which is preliminary data.</text>
</comment>
<feature type="compositionally biased region" description="Polar residues" evidence="1">
    <location>
        <begin position="45"/>
        <end position="54"/>
    </location>
</feature>
<dbReference type="GeneID" id="66112557"/>
<feature type="region of interest" description="Disordered" evidence="1">
    <location>
        <begin position="25"/>
        <end position="68"/>
    </location>
</feature>